<evidence type="ECO:0000313" key="3">
    <source>
        <dbReference type="Proteomes" id="UP000239709"/>
    </source>
</evidence>
<dbReference type="SUPFAM" id="SSF52540">
    <property type="entry name" value="P-loop containing nucleoside triphosphate hydrolases"/>
    <property type="match status" value="1"/>
</dbReference>
<keyword evidence="3" id="KW-1185">Reference proteome</keyword>
<protein>
    <submittedName>
        <fullName evidence="2">Cobyrinic acid a,c-diamide synthase</fullName>
    </submittedName>
</protein>
<dbReference type="PANTHER" id="PTHR13696:SF96">
    <property type="entry name" value="COBQ_COBB_MIND_PARA NUCLEOTIDE BINDING DOMAIN-CONTAINING PROTEIN"/>
    <property type="match status" value="1"/>
</dbReference>
<dbReference type="Gene3D" id="3.40.50.300">
    <property type="entry name" value="P-loop containing nucleotide triphosphate hydrolases"/>
    <property type="match status" value="1"/>
</dbReference>
<feature type="domain" description="CobQ/CobB/MinD/ParA nucleotide binding" evidence="1">
    <location>
        <begin position="4"/>
        <end position="180"/>
    </location>
</feature>
<dbReference type="AlphaFoldDB" id="A0A2S0MIB5"/>
<dbReference type="InterPro" id="IPR027417">
    <property type="entry name" value="P-loop_NTPase"/>
</dbReference>
<dbReference type="KEGG" id="otk:C6570_15345"/>
<evidence type="ECO:0000259" key="1">
    <source>
        <dbReference type="Pfam" id="PF01656"/>
    </source>
</evidence>
<dbReference type="Pfam" id="PF01656">
    <property type="entry name" value="CbiA"/>
    <property type="match status" value="1"/>
</dbReference>
<accession>A0A2S0MIB5</accession>
<dbReference type="PANTHER" id="PTHR13696">
    <property type="entry name" value="P-LOOP CONTAINING NUCLEOSIDE TRIPHOSPHATE HYDROLASE"/>
    <property type="match status" value="1"/>
</dbReference>
<dbReference type="EMBL" id="CP027666">
    <property type="protein sequence ID" value="AVO35443.1"/>
    <property type="molecule type" value="Genomic_DNA"/>
</dbReference>
<dbReference type="CDD" id="cd02042">
    <property type="entry name" value="ParAB_family"/>
    <property type="match status" value="1"/>
</dbReference>
<organism evidence="2 3">
    <name type="scientific">Ottowia oryzae</name>
    <dbReference type="NCBI Taxonomy" id="2109914"/>
    <lineage>
        <taxon>Bacteria</taxon>
        <taxon>Pseudomonadati</taxon>
        <taxon>Pseudomonadota</taxon>
        <taxon>Betaproteobacteria</taxon>
        <taxon>Burkholderiales</taxon>
        <taxon>Comamonadaceae</taxon>
        <taxon>Ottowia</taxon>
    </lineage>
</organism>
<dbReference type="RefSeq" id="WP_106703991.1">
    <property type="nucleotide sequence ID" value="NZ_CP027666.1"/>
</dbReference>
<dbReference type="OrthoDB" id="69313at2"/>
<name>A0A2S0MIB5_9BURK</name>
<sequence length="205" mass="22710">MPIVVIANPKGGVGKSTLATNVAGYYASQGHAVMLGDVDRQQSSRLWLSLRPEGARPIAAWDVQRDFIVRPPKGTTHVVLDTSAGLHGTRLREVMRLADKVLVPVQPSIFDIYATREFLDKVADLRSSQPREVGIVGMRVDERTIAADQLRQFVDGLHLPVLGMLRPTQNYVYLAARGLTLFDVGPGRVARDLEQWQGICDWLDK</sequence>
<reference evidence="2 3" key="1">
    <citation type="submission" date="2018-03" db="EMBL/GenBank/DDBJ databases">
        <title>Genome sequencing of Ottowia sp.</title>
        <authorList>
            <person name="Kim S.-J."/>
            <person name="Heo J."/>
            <person name="Kwon S.-W."/>
        </authorList>
    </citation>
    <scope>NUCLEOTIDE SEQUENCE [LARGE SCALE GENOMIC DNA]</scope>
    <source>
        <strain evidence="2 3">KADR8-3</strain>
    </source>
</reference>
<gene>
    <name evidence="2" type="ORF">C6570_15345</name>
</gene>
<dbReference type="InterPro" id="IPR002586">
    <property type="entry name" value="CobQ/CobB/MinD/ParA_Nub-bd_dom"/>
</dbReference>
<dbReference type="InterPro" id="IPR050678">
    <property type="entry name" value="DNA_Partitioning_ATPase"/>
</dbReference>
<proteinExistence type="predicted"/>
<dbReference type="Proteomes" id="UP000239709">
    <property type="component" value="Chromosome"/>
</dbReference>
<evidence type="ECO:0000313" key="2">
    <source>
        <dbReference type="EMBL" id="AVO35443.1"/>
    </source>
</evidence>